<dbReference type="InterPro" id="IPR014811">
    <property type="entry name" value="ArgoL1"/>
</dbReference>
<dbReference type="CDD" id="cd04657">
    <property type="entry name" value="Piwi_ago-like"/>
    <property type="match status" value="1"/>
</dbReference>
<feature type="compositionally biased region" description="Low complexity" evidence="1">
    <location>
        <begin position="200"/>
        <end position="220"/>
    </location>
</feature>
<comment type="caution">
    <text evidence="3">The sequence shown here is derived from an EMBL/GenBank/DDBJ whole genome shotgun (WGS) entry which is preliminary data.</text>
</comment>
<dbReference type="AlphaFoldDB" id="A0A167ZD16"/>
<name>A0A167ZD16_9HYPO</name>
<dbReference type="SUPFAM" id="SSF101690">
    <property type="entry name" value="PAZ domain"/>
    <property type="match status" value="1"/>
</dbReference>
<dbReference type="SMART" id="SM00950">
    <property type="entry name" value="Piwi"/>
    <property type="match status" value="1"/>
</dbReference>
<dbReference type="GO" id="GO:0003676">
    <property type="term" value="F:nucleic acid binding"/>
    <property type="evidence" value="ECO:0007669"/>
    <property type="project" value="InterPro"/>
</dbReference>
<feature type="region of interest" description="Disordered" evidence="1">
    <location>
        <begin position="168"/>
        <end position="223"/>
    </location>
</feature>
<dbReference type="STRING" id="1081102.A0A167ZD16"/>
<dbReference type="OrthoDB" id="10252740at2759"/>
<evidence type="ECO:0000313" key="4">
    <source>
        <dbReference type="Proteomes" id="UP000076874"/>
    </source>
</evidence>
<evidence type="ECO:0000313" key="3">
    <source>
        <dbReference type="EMBL" id="OAA67364.1"/>
    </source>
</evidence>
<accession>A0A167ZD16</accession>
<feature type="compositionally biased region" description="Gly residues" evidence="1">
    <location>
        <begin position="10"/>
        <end position="45"/>
    </location>
</feature>
<proteinExistence type="predicted"/>
<protein>
    <submittedName>
        <fullName evidence="3">RNA interference and protein silencing protein</fullName>
    </submittedName>
</protein>
<dbReference type="InterPro" id="IPR036085">
    <property type="entry name" value="PAZ_dom_sf"/>
</dbReference>
<dbReference type="PROSITE" id="PS50822">
    <property type="entry name" value="PIWI"/>
    <property type="match status" value="1"/>
</dbReference>
<evidence type="ECO:0000259" key="2">
    <source>
        <dbReference type="PROSITE" id="PS50822"/>
    </source>
</evidence>
<feature type="region of interest" description="Disordered" evidence="1">
    <location>
        <begin position="1"/>
        <end position="131"/>
    </location>
</feature>
<gene>
    <name evidence="3" type="ORF">SPI_01940</name>
</gene>
<dbReference type="Gene3D" id="3.40.50.2300">
    <property type="match status" value="1"/>
</dbReference>
<dbReference type="PANTHER" id="PTHR22891">
    <property type="entry name" value="EUKARYOTIC TRANSLATION INITIATION FACTOR 2C"/>
    <property type="match status" value="1"/>
</dbReference>
<dbReference type="SUPFAM" id="SSF53098">
    <property type="entry name" value="Ribonuclease H-like"/>
    <property type="match status" value="1"/>
</dbReference>
<evidence type="ECO:0000256" key="1">
    <source>
        <dbReference type="SAM" id="MobiDB-lite"/>
    </source>
</evidence>
<dbReference type="SMART" id="SM01163">
    <property type="entry name" value="DUF1785"/>
    <property type="match status" value="1"/>
</dbReference>
<dbReference type="Gene3D" id="2.170.260.10">
    <property type="entry name" value="paz domain"/>
    <property type="match status" value="1"/>
</dbReference>
<sequence>MADQHRGRGGGRGGGGRGGGGRDGGGREGGGGRGGGGGGGGGGYGRRGRDDGYNRGGGGSKEGGRGGGYGRGGGGYDGGGGGRGGYGDGGGGGYGRGGGDGGRGGRGGRGGGSRGRGGFSGPVEAFSYGENDVPTLSAAIERLENQLMGMPSGSSAVPTAAPRVAVGLPNVAAPPPPPVSGKSRKKGKGGAGANAGSGRGTESAAASVAAVAEPAKSSPKPRTMEVVVSPLSAAPLVTDSARFPHRPAYGTKHNKANNGQSVTLWANYFELDISAMPDIYQYTLHATKRPRQNPPEEENSKKQKQGGGANPPPPAGGGGAQSSAEVKGAFLTKLLKHVVTSVLPTPGLSVASELKSKVVTLAPIPQATMSLLEDVVYEGGHFRIRLEGPVLLSVAGLRHWLMTMRDERDIHDISFPKYQELLDAIGIVIGHGPRVGGAKTAGADSIDVVAVGGSRFFPTNKPSERFALSQDVPLEAIRGYFQSVRPATGRLLLNVNVTHGVFRGMGNRTVANMLNNMGQRPQLTLLHRFLKGARVRLTIPGSTTTARDYTVGGFALRSNRNGISVATNFAKPEEITFRYVEGSVPVPGLVSNKDYTMKTYLEKKYRTKLQNYPAVNLGNTGHPVYYPAEWCTLLPAQPTQGKLGGNETSAMIKFACRRPDANARSIVSLGRDVLQLDHAEAAFRAYGIKVGNRLLAVHARVLPTPAIKYAEARAIVPQRGSWNVSQNRFAGNVSQTGASSRTVPWSYVQMTDRNSRYGTNPDSVRRAVMAFGQYLSDDLGVPIAATPERRSNHEVSFFKNSDDVLTEVDNAFKTNQDARTGAARILLFVLPDTDKLLYETIKRCGDLTYGVHTVCVIGSKLTKQRGGGFDLQYFANVGLKFNLKLGGINHTLHNAKADLGIIAEGKTMVVGYDVIHPTGTGGGARTMATFPSHVGLVASVDRHLAQWPAYCWAQTGRRELTDDKLTEAMTSRLRLWQNRNGSLPENILIYRDGVSEGQFAQVLDVELPQIRRAFEGRYTRPPKLAIVVSVKRHHTRFYPTAPGISGGGDDRTGNVTCGTVVDRGITLQRYWDFFLTAHAAIQGTSRPARYTVIYDEIFQSRDKGGAANALETLTHNMCYLYNRATKAVSICPPAYYADLVCTRAQLYQSEAIERALEQDVGGSTSTTTTATGVPALQSVHANIRDDMFYI</sequence>
<keyword evidence="4" id="KW-1185">Reference proteome</keyword>
<dbReference type="InterPro" id="IPR032472">
    <property type="entry name" value="ArgoL2"/>
</dbReference>
<organism evidence="3 4">
    <name type="scientific">Niveomyces insectorum RCEF 264</name>
    <dbReference type="NCBI Taxonomy" id="1081102"/>
    <lineage>
        <taxon>Eukaryota</taxon>
        <taxon>Fungi</taxon>
        <taxon>Dikarya</taxon>
        <taxon>Ascomycota</taxon>
        <taxon>Pezizomycotina</taxon>
        <taxon>Sordariomycetes</taxon>
        <taxon>Hypocreomycetidae</taxon>
        <taxon>Hypocreales</taxon>
        <taxon>Cordycipitaceae</taxon>
        <taxon>Niveomyces</taxon>
    </lineage>
</organism>
<dbReference type="InterPro" id="IPR012337">
    <property type="entry name" value="RNaseH-like_sf"/>
</dbReference>
<dbReference type="InterPro" id="IPR036397">
    <property type="entry name" value="RNaseH_sf"/>
</dbReference>
<dbReference type="Pfam" id="PF02171">
    <property type="entry name" value="Piwi"/>
    <property type="match status" value="1"/>
</dbReference>
<reference evidence="3 4" key="1">
    <citation type="journal article" date="2016" name="Genome Biol. Evol.">
        <title>Divergent and convergent evolution of fungal pathogenicity.</title>
        <authorList>
            <person name="Shang Y."/>
            <person name="Xiao G."/>
            <person name="Zheng P."/>
            <person name="Cen K."/>
            <person name="Zhan S."/>
            <person name="Wang C."/>
        </authorList>
    </citation>
    <scope>NUCLEOTIDE SEQUENCE [LARGE SCALE GENOMIC DNA]</scope>
    <source>
        <strain evidence="3 4">RCEF 264</strain>
    </source>
</reference>
<dbReference type="InterPro" id="IPR003165">
    <property type="entry name" value="Piwi"/>
</dbReference>
<feature type="domain" description="Piwi" evidence="2">
    <location>
        <begin position="825"/>
        <end position="1149"/>
    </location>
</feature>
<feature type="compositionally biased region" description="Gly residues" evidence="1">
    <location>
        <begin position="189"/>
        <end position="199"/>
    </location>
</feature>
<feature type="region of interest" description="Disordered" evidence="1">
    <location>
        <begin position="287"/>
        <end position="323"/>
    </location>
</feature>
<dbReference type="EMBL" id="AZHD01000002">
    <property type="protein sequence ID" value="OAA67364.1"/>
    <property type="molecule type" value="Genomic_DNA"/>
</dbReference>
<dbReference type="InterPro" id="IPR045246">
    <property type="entry name" value="Piwi_ago-like"/>
</dbReference>
<dbReference type="Pfam" id="PF08699">
    <property type="entry name" value="ArgoL1"/>
    <property type="match status" value="1"/>
</dbReference>
<dbReference type="Pfam" id="PF16488">
    <property type="entry name" value="ArgoL2"/>
    <property type="match status" value="1"/>
</dbReference>
<dbReference type="Proteomes" id="UP000076874">
    <property type="component" value="Unassembled WGS sequence"/>
</dbReference>
<dbReference type="Gene3D" id="3.30.420.10">
    <property type="entry name" value="Ribonuclease H-like superfamily/Ribonuclease H"/>
    <property type="match status" value="1"/>
</dbReference>
<feature type="compositionally biased region" description="Gly residues" evidence="1">
    <location>
        <begin position="54"/>
        <end position="120"/>
    </location>
</feature>